<dbReference type="OrthoDB" id="9782669at2"/>
<reference evidence="3 4" key="1">
    <citation type="submission" date="2019-02" db="EMBL/GenBank/DDBJ databases">
        <title>Deep-cultivation of Planctomycetes and their phenomic and genomic characterization uncovers novel biology.</title>
        <authorList>
            <person name="Wiegand S."/>
            <person name="Jogler M."/>
            <person name="Boedeker C."/>
            <person name="Pinto D."/>
            <person name="Vollmers J."/>
            <person name="Rivas-Marin E."/>
            <person name="Kohn T."/>
            <person name="Peeters S.H."/>
            <person name="Heuer A."/>
            <person name="Rast P."/>
            <person name="Oberbeckmann S."/>
            <person name="Bunk B."/>
            <person name="Jeske O."/>
            <person name="Meyerdierks A."/>
            <person name="Storesund J.E."/>
            <person name="Kallscheuer N."/>
            <person name="Luecker S."/>
            <person name="Lage O.M."/>
            <person name="Pohl T."/>
            <person name="Merkel B.J."/>
            <person name="Hornburger P."/>
            <person name="Mueller R.-W."/>
            <person name="Bruemmer F."/>
            <person name="Labrenz M."/>
            <person name="Spormann A.M."/>
            <person name="Op den Camp H."/>
            <person name="Overmann J."/>
            <person name="Amann R."/>
            <person name="Jetten M.S.M."/>
            <person name="Mascher T."/>
            <person name="Medema M.H."/>
            <person name="Devos D.P."/>
            <person name="Kaster A.-K."/>
            <person name="Ovreas L."/>
            <person name="Rohde M."/>
            <person name="Galperin M.Y."/>
            <person name="Jogler C."/>
        </authorList>
    </citation>
    <scope>NUCLEOTIDE SEQUENCE [LARGE SCALE GENOMIC DNA]</scope>
    <source>
        <strain evidence="3 4">Pan44</strain>
    </source>
</reference>
<evidence type="ECO:0000256" key="1">
    <source>
        <dbReference type="ARBA" id="ARBA00023235"/>
    </source>
</evidence>
<proteinExistence type="predicted"/>
<dbReference type="GO" id="GO:0016853">
    <property type="term" value="F:isomerase activity"/>
    <property type="evidence" value="ECO:0007669"/>
    <property type="project" value="UniProtKB-KW"/>
</dbReference>
<dbReference type="AlphaFoldDB" id="A0A517S7D8"/>
<organism evidence="3 4">
    <name type="scientific">Caulifigura coniformis</name>
    <dbReference type="NCBI Taxonomy" id="2527983"/>
    <lineage>
        <taxon>Bacteria</taxon>
        <taxon>Pseudomonadati</taxon>
        <taxon>Planctomycetota</taxon>
        <taxon>Planctomycetia</taxon>
        <taxon>Planctomycetales</taxon>
        <taxon>Planctomycetaceae</taxon>
        <taxon>Caulifigura</taxon>
    </lineage>
</organism>
<dbReference type="EMBL" id="CP036271">
    <property type="protein sequence ID" value="QDT52023.1"/>
    <property type="molecule type" value="Genomic_DNA"/>
</dbReference>
<evidence type="ECO:0000313" key="3">
    <source>
        <dbReference type="EMBL" id="QDT52023.1"/>
    </source>
</evidence>
<dbReference type="SUPFAM" id="SSF51658">
    <property type="entry name" value="Xylose isomerase-like"/>
    <property type="match status" value="1"/>
</dbReference>
<dbReference type="InterPro" id="IPR006311">
    <property type="entry name" value="TAT_signal"/>
</dbReference>
<gene>
    <name evidence="3" type="ORF">Pan44_00300</name>
</gene>
<dbReference type="PANTHER" id="PTHR43489:SF7">
    <property type="entry name" value="3-DEHYDRO-D-GULOSIDE 4-EPIMERASE-RELATED"/>
    <property type="match status" value="1"/>
</dbReference>
<protein>
    <submittedName>
        <fullName evidence="3">D-tagatose 3-epimerase</fullName>
        <ecNumber evidence="3">5.3.1.-</ecNumber>
    </submittedName>
</protein>
<evidence type="ECO:0000313" key="4">
    <source>
        <dbReference type="Proteomes" id="UP000315700"/>
    </source>
</evidence>
<dbReference type="PROSITE" id="PS51318">
    <property type="entry name" value="TAT"/>
    <property type="match status" value="1"/>
</dbReference>
<accession>A0A517S7D8</accession>
<evidence type="ECO:0000259" key="2">
    <source>
        <dbReference type="Pfam" id="PF01261"/>
    </source>
</evidence>
<dbReference type="InterPro" id="IPR050417">
    <property type="entry name" value="Sugar_Epim/Isomerase"/>
</dbReference>
<keyword evidence="4" id="KW-1185">Reference proteome</keyword>
<feature type="domain" description="Xylose isomerase-like TIM barrel" evidence="2">
    <location>
        <begin position="58"/>
        <end position="281"/>
    </location>
</feature>
<dbReference type="InParanoid" id="A0A517S7D8"/>
<dbReference type="RefSeq" id="WP_145025949.1">
    <property type="nucleotide sequence ID" value="NZ_CP036271.1"/>
</dbReference>
<dbReference type="PANTHER" id="PTHR43489">
    <property type="entry name" value="ISOMERASE"/>
    <property type="match status" value="1"/>
</dbReference>
<keyword evidence="1 3" id="KW-0413">Isomerase</keyword>
<name>A0A517S7D8_9PLAN</name>
<sequence length="299" mass="32645">MPAVNRREFVQLSAAALAGTAILGSTRVVRAAEPPIRLKKAVKLSMVRVEDASLDDRFKLMKDCGFEGCEIDAPGTDAGQALAAAKKAGIKIHGVIDSVHWNKRFSSPDKAILEEAHEALKAAIDACKTVGGTTVLVVPASLRKGHDEIPMQEAWDRSIAEIKRGVPLAKEAGVKIAIETVWNEFITTPKQFVDYIDAFNDPTVGGYFDISNMLKYGVSSAEWIRQTGQRLLKVDCKGYNLEKQAFGEIGTGSENWPEVLQALKDVNYTGEFLTAEVRGGGKERLLEVSQQMDKVLQLT</sequence>
<dbReference type="InterPro" id="IPR036237">
    <property type="entry name" value="Xyl_isomerase-like_sf"/>
</dbReference>
<dbReference type="Proteomes" id="UP000315700">
    <property type="component" value="Chromosome"/>
</dbReference>
<dbReference type="EC" id="5.3.1.-" evidence="3"/>
<dbReference type="Gene3D" id="3.20.20.150">
    <property type="entry name" value="Divalent-metal-dependent TIM barrel enzymes"/>
    <property type="match status" value="1"/>
</dbReference>
<dbReference type="Pfam" id="PF01261">
    <property type="entry name" value="AP_endonuc_2"/>
    <property type="match status" value="1"/>
</dbReference>
<dbReference type="InterPro" id="IPR013022">
    <property type="entry name" value="Xyl_isomerase-like_TIM-brl"/>
</dbReference>
<dbReference type="KEGG" id="ccos:Pan44_00300"/>